<protein>
    <submittedName>
        <fullName evidence="1">Uncharacterized protein</fullName>
    </submittedName>
</protein>
<organism evidence="1 2">
    <name type="scientific">Podospora pseudocomata</name>
    <dbReference type="NCBI Taxonomy" id="2093779"/>
    <lineage>
        <taxon>Eukaryota</taxon>
        <taxon>Fungi</taxon>
        <taxon>Dikarya</taxon>
        <taxon>Ascomycota</taxon>
        <taxon>Pezizomycotina</taxon>
        <taxon>Sordariomycetes</taxon>
        <taxon>Sordariomycetidae</taxon>
        <taxon>Sordariales</taxon>
        <taxon>Podosporaceae</taxon>
        <taxon>Podospora</taxon>
    </lineage>
</organism>
<dbReference type="GeneID" id="87904106"/>
<comment type="caution">
    <text evidence="1">The sequence shown here is derived from an EMBL/GenBank/DDBJ whole genome shotgun (WGS) entry which is preliminary data.</text>
</comment>
<evidence type="ECO:0000313" key="1">
    <source>
        <dbReference type="EMBL" id="KAK4650268.1"/>
    </source>
</evidence>
<name>A0ABR0G3G7_9PEZI</name>
<dbReference type="EMBL" id="JAFFHA010000009">
    <property type="protein sequence ID" value="KAK4650268.1"/>
    <property type="molecule type" value="Genomic_DNA"/>
</dbReference>
<proteinExistence type="predicted"/>
<gene>
    <name evidence="1" type="ORF">QC762_0108280</name>
</gene>
<dbReference type="RefSeq" id="XP_062739243.1">
    <property type="nucleotide sequence ID" value="XM_062884282.1"/>
</dbReference>
<dbReference type="Proteomes" id="UP001323405">
    <property type="component" value="Unassembled WGS sequence"/>
</dbReference>
<accession>A0ABR0G3G7</accession>
<evidence type="ECO:0000313" key="2">
    <source>
        <dbReference type="Proteomes" id="UP001323405"/>
    </source>
</evidence>
<reference evidence="1 2" key="1">
    <citation type="journal article" date="2023" name="bioRxiv">
        <title>High-quality genome assemblies of four members of thePodospora anserinaspecies complex.</title>
        <authorList>
            <person name="Ament-Velasquez S.L."/>
            <person name="Vogan A.A."/>
            <person name="Wallerman O."/>
            <person name="Hartmann F."/>
            <person name="Gautier V."/>
            <person name="Silar P."/>
            <person name="Giraud T."/>
            <person name="Johannesson H."/>
        </authorList>
    </citation>
    <scope>NUCLEOTIDE SEQUENCE [LARGE SCALE GENOMIC DNA]</scope>
    <source>
        <strain evidence="1 2">CBS 415.72m</strain>
    </source>
</reference>
<keyword evidence="2" id="KW-1185">Reference proteome</keyword>
<sequence length="164" mass="18176">MPIASRLSQQSPMIPPVKVPRQPCRVVSLQMRSTRKELVVGVGKSCENTRSLALAPVAHRETKGSIPSLIFQKIKQFIVEPQCRCIANGTFQRSSAWVSKRLEAWVGELSKACDGLAKALCREQPNTEYVGKRKGFKESSTSFNFEAPTRDPSETSFACQLHPA</sequence>